<protein>
    <submittedName>
        <fullName evidence="4">CapA family protein</fullName>
    </submittedName>
</protein>
<dbReference type="Proteomes" id="UP000782843">
    <property type="component" value="Unassembled WGS sequence"/>
</dbReference>
<accession>A0A955RIS7</accession>
<dbReference type="InterPro" id="IPR052169">
    <property type="entry name" value="CW_Biosynth-Accessory"/>
</dbReference>
<name>A0A955RIS7_9BACT</name>
<organism evidence="4 5">
    <name type="scientific">Candidatus Dojkabacteria bacterium</name>
    <dbReference type="NCBI Taxonomy" id="2099670"/>
    <lineage>
        <taxon>Bacteria</taxon>
        <taxon>Candidatus Dojkabacteria</taxon>
    </lineage>
</organism>
<feature type="transmembrane region" description="Helical" evidence="2">
    <location>
        <begin position="7"/>
        <end position="28"/>
    </location>
</feature>
<dbReference type="SMART" id="SM00854">
    <property type="entry name" value="PGA_cap"/>
    <property type="match status" value="1"/>
</dbReference>
<evidence type="ECO:0000256" key="2">
    <source>
        <dbReference type="SAM" id="Phobius"/>
    </source>
</evidence>
<proteinExistence type="inferred from homology"/>
<dbReference type="SUPFAM" id="SSF56300">
    <property type="entry name" value="Metallo-dependent phosphatases"/>
    <property type="match status" value="1"/>
</dbReference>
<feature type="domain" description="Capsule synthesis protein CapA" evidence="3">
    <location>
        <begin position="188"/>
        <end position="399"/>
    </location>
</feature>
<reference evidence="4" key="1">
    <citation type="submission" date="2020-04" db="EMBL/GenBank/DDBJ databases">
        <authorList>
            <person name="Zhang T."/>
        </authorList>
    </citation>
    <scope>NUCLEOTIDE SEQUENCE</scope>
    <source>
        <strain evidence="4">HKST-UBA10</strain>
    </source>
</reference>
<evidence type="ECO:0000313" key="5">
    <source>
        <dbReference type="Proteomes" id="UP000782843"/>
    </source>
</evidence>
<keyword evidence="2" id="KW-0472">Membrane</keyword>
<comment type="similarity">
    <text evidence="1">Belongs to the CapA family.</text>
</comment>
<feature type="non-terminal residue" evidence="4">
    <location>
        <position position="399"/>
    </location>
</feature>
<evidence type="ECO:0000256" key="1">
    <source>
        <dbReference type="ARBA" id="ARBA00005662"/>
    </source>
</evidence>
<dbReference type="PANTHER" id="PTHR33393:SF12">
    <property type="entry name" value="CAPSULE BIOSYNTHESIS PROTEIN CAPA"/>
    <property type="match status" value="1"/>
</dbReference>
<keyword evidence="2" id="KW-1133">Transmembrane helix</keyword>
<dbReference type="InterPro" id="IPR029052">
    <property type="entry name" value="Metallo-depent_PP-like"/>
</dbReference>
<evidence type="ECO:0000259" key="3">
    <source>
        <dbReference type="SMART" id="SM00854"/>
    </source>
</evidence>
<gene>
    <name evidence="4" type="ORF">KC660_04805</name>
</gene>
<reference evidence="4" key="2">
    <citation type="journal article" date="2021" name="Microbiome">
        <title>Successional dynamics and alternative stable states in a saline activated sludge microbial community over 9 years.</title>
        <authorList>
            <person name="Wang Y."/>
            <person name="Ye J."/>
            <person name="Ju F."/>
            <person name="Liu L."/>
            <person name="Boyd J.A."/>
            <person name="Deng Y."/>
            <person name="Parks D.H."/>
            <person name="Jiang X."/>
            <person name="Yin X."/>
            <person name="Woodcroft B.J."/>
            <person name="Tyson G.W."/>
            <person name="Hugenholtz P."/>
            <person name="Polz M.F."/>
            <person name="Zhang T."/>
        </authorList>
    </citation>
    <scope>NUCLEOTIDE SEQUENCE</scope>
    <source>
        <strain evidence="4">HKST-UBA10</strain>
    </source>
</reference>
<dbReference type="EMBL" id="JAGQLG010000211">
    <property type="protein sequence ID" value="MCA9382694.1"/>
    <property type="molecule type" value="Genomic_DNA"/>
</dbReference>
<keyword evidence="2" id="KW-0812">Transmembrane</keyword>
<dbReference type="PANTHER" id="PTHR33393">
    <property type="entry name" value="POLYGLUTAMINE SYNTHESIS ACCESSORY PROTEIN RV0574C-RELATED"/>
    <property type="match status" value="1"/>
</dbReference>
<dbReference type="InterPro" id="IPR019079">
    <property type="entry name" value="Capsule_synth_CapA"/>
</dbReference>
<dbReference type="AlphaFoldDB" id="A0A955RIS7"/>
<comment type="caution">
    <text evidence="4">The sequence shown here is derived from an EMBL/GenBank/DDBJ whole genome shotgun (WGS) entry which is preliminary data.</text>
</comment>
<dbReference type="Pfam" id="PF09587">
    <property type="entry name" value="PGA_cap"/>
    <property type="match status" value="1"/>
</dbReference>
<sequence>MKLRAKLSMLIAVVVIIGVSLVLYFGVYSMSLLSKSPKPTANHQTDVEDSSTQKNYVETQELPSVFVSLIPISKFTNTKTDYALSELKSSKLITLEENRDYVLDDFDVEFATSFVELNQKLEQGALGLLLPQQVTPRYKTLLIDGVNFWDKDTDIFKYPTTKLMSSSRSLGKEELAKIEQYDQKKVSNIFSTGEIIPARAVDRLGLNKYNDYTYLLDYFKDDLFNANISIGLLENSVLGDPVPCTGCMSFRGDDKVIGGLMYGGFDILSTAGNHAGHAGQEAYANTIKLINETERYYSGTDRADLEYPHIAEMEMNGTKVGLIGADDIASYYWLTEWYKPALDETYKTNSTNYGTYNFSTTKNGGLEVDEDKVKALSAIKKHYKIDYMIVYMSWGVEYT</sequence>
<evidence type="ECO:0000313" key="4">
    <source>
        <dbReference type="EMBL" id="MCA9382694.1"/>
    </source>
</evidence>